<gene>
    <name evidence="2" type="ORF">CHR53_27900</name>
</gene>
<name>A0A3Q9R077_9BACI</name>
<accession>A0A3Q9R077</accession>
<protein>
    <submittedName>
        <fullName evidence="2">DUF3794 domain-containing protein</fullName>
    </submittedName>
</protein>
<dbReference type="InterPro" id="IPR057174">
    <property type="entry name" value="DUF7852"/>
</dbReference>
<evidence type="ECO:0000259" key="1">
    <source>
        <dbReference type="Pfam" id="PF25250"/>
    </source>
</evidence>
<dbReference type="NCBIfam" id="NF045794">
    <property type="entry name" value="CsxC_fam"/>
    <property type="match status" value="1"/>
</dbReference>
<feature type="domain" description="DUF7852" evidence="1">
    <location>
        <begin position="41"/>
        <end position="122"/>
    </location>
</feature>
<evidence type="ECO:0000313" key="2">
    <source>
        <dbReference type="EMBL" id="AZU64745.1"/>
    </source>
</evidence>
<dbReference type="KEGG" id="nmk:CHR53_27900"/>
<evidence type="ECO:0000313" key="3">
    <source>
        <dbReference type="Proteomes" id="UP000282892"/>
    </source>
</evidence>
<dbReference type="Pfam" id="PF25250">
    <property type="entry name" value="DUF7852"/>
    <property type="match status" value="1"/>
</dbReference>
<dbReference type="EMBL" id="CP022572">
    <property type="protein sequence ID" value="AZU64745.1"/>
    <property type="molecule type" value="Genomic_DNA"/>
</dbReference>
<reference evidence="2 3" key="1">
    <citation type="submission" date="2017-07" db="EMBL/GenBank/DDBJ databases">
        <title>The complete genome sequence of Bacillus mesonae strain H20-5, an efficient strain improving plant abiotic stress resistance.</title>
        <authorList>
            <person name="Kim S.Y."/>
            <person name="Song H."/>
            <person name="Sang M.K."/>
            <person name="Weon H.-Y."/>
            <person name="Song J."/>
        </authorList>
    </citation>
    <scope>NUCLEOTIDE SEQUENCE [LARGE SCALE GENOMIC DNA]</scope>
    <source>
        <strain evidence="2 3">H20-5</strain>
    </source>
</reference>
<organism evidence="2 3">
    <name type="scientific">Neobacillus mesonae</name>
    <dbReference type="NCBI Taxonomy" id="1193713"/>
    <lineage>
        <taxon>Bacteria</taxon>
        <taxon>Bacillati</taxon>
        <taxon>Bacillota</taxon>
        <taxon>Bacilli</taxon>
        <taxon>Bacillales</taxon>
        <taxon>Bacillaceae</taxon>
        <taxon>Neobacillus</taxon>
    </lineage>
</organism>
<dbReference type="OrthoDB" id="2381017at2"/>
<dbReference type="STRING" id="1193713.GCA_001636315_02504"/>
<dbReference type="RefSeq" id="WP_066389871.1">
    <property type="nucleotide sequence ID" value="NZ_CP022572.1"/>
</dbReference>
<sequence>MNKHGNCGEQNCVDVGVTAHVGECNNVITPPILTPAGTRIVRLPVTLQELTVRSSLVANIHFPEPVLEIKDIKKRVKIIQCRLLLPGVPQGSDPFALPATPVNLFIKGFVRKNIQYATPSSNSTADCVSSELRSLTVDVPFECVTTITSFLTPPQRPFFNTRSEFDFFRAQELGHGFPEKDELLSSDLSQFHQESRQFYNQLPYCELIDSHIVEWDEAIDRRPLPNHKPFEEGTFQNIVEKMFLEFTVKILQNQQVRITAG</sequence>
<dbReference type="InterPro" id="IPR054845">
    <property type="entry name" value="Exosporium_prot_C"/>
</dbReference>
<dbReference type="AlphaFoldDB" id="A0A3Q9R077"/>
<dbReference type="Proteomes" id="UP000282892">
    <property type="component" value="Chromosome"/>
</dbReference>
<proteinExistence type="predicted"/>
<keyword evidence="3" id="KW-1185">Reference proteome</keyword>